<proteinExistence type="predicted"/>
<dbReference type="EMBL" id="PP841129">
    <property type="protein sequence ID" value="XCN27199.1"/>
    <property type="molecule type" value="Genomic_DNA"/>
</dbReference>
<sequence>MSNLVEHKDNGFLSLMQQALTTPNMDMSILKDMLAMQKEVMAQQAVIDFNNDFAEMSKEIPVIAHTKKSYSTTYTPLEDIVNIVRPILSKYGFSVSFKNSQVEKGFVEVTCQLRHKAGHMIENNLILPTDAATKGMNGIQAIGAAISYGKRYTLCGVLNIATTADDDNNGFATNAKTEATKKPLTDARLEKAIEQVNNGVISVESITDAYDLTPEQLIKIGREVKV</sequence>
<protein>
    <submittedName>
        <fullName evidence="1">Erf-like ssDNA annealing protein</fullName>
    </submittedName>
</protein>
<accession>A0AAU8KUR7</accession>
<dbReference type="Pfam" id="PF04404">
    <property type="entry name" value="ERF"/>
    <property type="match status" value="1"/>
</dbReference>
<evidence type="ECO:0000313" key="1">
    <source>
        <dbReference type="EMBL" id="XCN27199.1"/>
    </source>
</evidence>
<gene>
    <name evidence="1" type="ORF">BCCGMNBR_CDS0059</name>
</gene>
<dbReference type="InterPro" id="IPR007499">
    <property type="entry name" value="ERF_bacteria_virus"/>
</dbReference>
<reference evidence="1" key="1">
    <citation type="submission" date="2024-05" db="EMBL/GenBank/DDBJ databases">
        <title>Complete Genome Sequences of 14 Acinetobacter baumannii phages isolated in Kenya.</title>
        <authorList>
            <person name="Mwai F."/>
            <person name="Kigen C."/>
            <person name="Makobe C."/>
            <person name="Georges M."/>
            <person name="Mutai I."/>
            <person name="Odoyo E."/>
            <person name="Gachoya M."/>
            <person name="Musila L."/>
        </authorList>
    </citation>
    <scope>NUCLEOTIDE SEQUENCE</scope>
</reference>
<organism evidence="1">
    <name type="scientific">Acinetobacter phage vB_Ab_01_KEN_02</name>
    <dbReference type="NCBI Taxonomy" id="3143012"/>
    <lineage>
        <taxon>Viruses</taxon>
    </lineage>
</organism>
<name>A0AAU8KUR7_9VIRU</name>